<name>A0A235BP05_UNCW3</name>
<dbReference type="AlphaFoldDB" id="A0A235BP05"/>
<proteinExistence type="predicted"/>
<accession>A0A235BP05</accession>
<evidence type="ECO:0000313" key="1">
    <source>
        <dbReference type="EMBL" id="OYD13954.1"/>
    </source>
</evidence>
<evidence type="ECO:0000313" key="2">
    <source>
        <dbReference type="Proteomes" id="UP000215559"/>
    </source>
</evidence>
<dbReference type="InterPro" id="IPR021457">
    <property type="entry name" value="DUF3108"/>
</dbReference>
<reference evidence="1 2" key="1">
    <citation type="submission" date="2017-07" db="EMBL/GenBank/DDBJ databases">
        <title>Recovery of genomes from metagenomes via a dereplication, aggregation, and scoring strategy.</title>
        <authorList>
            <person name="Sieber C.M."/>
            <person name="Probst A.J."/>
            <person name="Sharrar A."/>
            <person name="Thomas B.C."/>
            <person name="Hess M."/>
            <person name="Tringe S.G."/>
            <person name="Banfield J.F."/>
        </authorList>
    </citation>
    <scope>NUCLEOTIDE SEQUENCE [LARGE SCALE GENOMIC DNA]</scope>
    <source>
        <strain evidence="1">JGI_Cruoil_03_51_56</strain>
    </source>
</reference>
<sequence>MKRTLSVILGASLLITFCNKGKAPGLKLAPPEWTDNEINHYRILAQGKQIGSHILSMKLGKSDNIETIELNSWTHVKSKAGESQDSSWLVVRRDNLRPIHGFRALQTGGQNLRAEVIYKKDKASIKAKTPIGDKLLDIPIGPTYFDNDEMTTLLRALVLKTDGETKLDVVVGLGGSSAPVRLKMMGTEKLEVQAGSFECNKLQMSLAGQTINLWYEKTGMKRLVRYEAPSSGLVMELMPVPENEKRTQVEQKLKELS</sequence>
<comment type="caution">
    <text evidence="1">The sequence shown here is derived from an EMBL/GenBank/DDBJ whole genome shotgun (WGS) entry which is preliminary data.</text>
</comment>
<dbReference type="EMBL" id="NOZP01000184">
    <property type="protein sequence ID" value="OYD13954.1"/>
    <property type="molecule type" value="Genomic_DNA"/>
</dbReference>
<dbReference type="Pfam" id="PF11306">
    <property type="entry name" value="DUF3108"/>
    <property type="match status" value="1"/>
</dbReference>
<gene>
    <name evidence="1" type="ORF">CH330_09740</name>
</gene>
<organism evidence="1 2">
    <name type="scientific">candidate division WOR-3 bacterium JGI_Cruoil_03_51_56</name>
    <dbReference type="NCBI Taxonomy" id="1973747"/>
    <lineage>
        <taxon>Bacteria</taxon>
        <taxon>Bacteria division WOR-3</taxon>
    </lineage>
</organism>
<dbReference type="Proteomes" id="UP000215559">
    <property type="component" value="Unassembled WGS sequence"/>
</dbReference>
<protein>
    <recommendedName>
        <fullName evidence="3">DUF3108 domain-containing protein</fullName>
    </recommendedName>
</protein>
<evidence type="ECO:0008006" key="3">
    <source>
        <dbReference type="Google" id="ProtNLM"/>
    </source>
</evidence>